<evidence type="ECO:0000256" key="14">
    <source>
        <dbReference type="ARBA" id="ARBA00049494"/>
    </source>
</evidence>
<keyword evidence="18" id="KW-1185">Reference proteome</keyword>
<evidence type="ECO:0000256" key="8">
    <source>
        <dbReference type="ARBA" id="ARBA00022741"/>
    </source>
</evidence>
<accession>A0A8J2XPU1</accession>
<dbReference type="Gene3D" id="3.40.50.620">
    <property type="entry name" value="HUPs"/>
    <property type="match status" value="1"/>
</dbReference>
<dbReference type="InterPro" id="IPR004821">
    <property type="entry name" value="Cyt_trans-like"/>
</dbReference>
<dbReference type="EMBL" id="BMJC01000001">
    <property type="protein sequence ID" value="GGA82574.1"/>
    <property type="molecule type" value="Genomic_DNA"/>
</dbReference>
<evidence type="ECO:0000313" key="18">
    <source>
        <dbReference type="Proteomes" id="UP000607559"/>
    </source>
</evidence>
<keyword evidence="4 15" id="KW-0285">Flavoprotein</keyword>
<keyword evidence="8 15" id="KW-0547">Nucleotide-binding</keyword>
<dbReference type="InterPro" id="IPR014729">
    <property type="entry name" value="Rossmann-like_a/b/a_fold"/>
</dbReference>
<dbReference type="SUPFAM" id="SSF52374">
    <property type="entry name" value="Nucleotidylyl transferase"/>
    <property type="match status" value="1"/>
</dbReference>
<keyword evidence="6 15" id="KW-0808">Transferase</keyword>
<protein>
    <recommendedName>
        <fullName evidence="15">Riboflavin biosynthesis protein</fullName>
    </recommendedName>
    <domain>
        <recommendedName>
            <fullName evidence="15">Riboflavin kinase</fullName>
            <ecNumber evidence="15">2.7.1.26</ecNumber>
        </recommendedName>
        <alternativeName>
            <fullName evidence="15">Flavokinase</fullName>
        </alternativeName>
    </domain>
    <domain>
        <recommendedName>
            <fullName evidence="15">FMN adenylyltransferase</fullName>
            <ecNumber evidence="15">2.7.7.2</ecNumber>
        </recommendedName>
        <alternativeName>
            <fullName evidence="15">FAD pyrophosphorylase</fullName>
        </alternativeName>
        <alternativeName>
            <fullName evidence="15">FAD synthase</fullName>
        </alternativeName>
    </domain>
</protein>
<dbReference type="FunFam" id="3.40.50.620:FF:000021">
    <property type="entry name" value="Riboflavin biosynthesis protein"/>
    <property type="match status" value="1"/>
</dbReference>
<keyword evidence="11 15" id="KW-0067">ATP-binding</keyword>
<dbReference type="GO" id="GO:0003919">
    <property type="term" value="F:FMN adenylyltransferase activity"/>
    <property type="evidence" value="ECO:0007669"/>
    <property type="project" value="UniProtKB-UniRule"/>
</dbReference>
<dbReference type="Pfam" id="PF01687">
    <property type="entry name" value="Flavokinase"/>
    <property type="match status" value="1"/>
</dbReference>
<dbReference type="InterPro" id="IPR023468">
    <property type="entry name" value="Riboflavin_kinase"/>
</dbReference>
<reference evidence="17" key="2">
    <citation type="submission" date="2020-09" db="EMBL/GenBank/DDBJ databases">
        <authorList>
            <person name="Sun Q."/>
            <person name="Zhou Y."/>
        </authorList>
    </citation>
    <scope>NUCLEOTIDE SEQUENCE</scope>
    <source>
        <strain evidence="17">CGMCC 1.15448</strain>
    </source>
</reference>
<proteinExistence type="inferred from homology"/>
<dbReference type="GO" id="GO:0009398">
    <property type="term" value="P:FMN biosynthetic process"/>
    <property type="evidence" value="ECO:0007669"/>
    <property type="project" value="UniProtKB-UniRule"/>
</dbReference>
<dbReference type="SUPFAM" id="SSF82114">
    <property type="entry name" value="Riboflavin kinase-like"/>
    <property type="match status" value="1"/>
</dbReference>
<dbReference type="Proteomes" id="UP000607559">
    <property type="component" value="Unassembled WGS sequence"/>
</dbReference>
<evidence type="ECO:0000256" key="15">
    <source>
        <dbReference type="PIRNR" id="PIRNR004491"/>
    </source>
</evidence>
<keyword evidence="12" id="KW-0511">Multifunctional enzyme</keyword>
<dbReference type="GO" id="GO:0006747">
    <property type="term" value="P:FAD biosynthetic process"/>
    <property type="evidence" value="ECO:0007669"/>
    <property type="project" value="UniProtKB-UniRule"/>
</dbReference>
<dbReference type="InterPro" id="IPR023465">
    <property type="entry name" value="Riboflavin_kinase_dom_sf"/>
</dbReference>
<dbReference type="NCBIfam" id="NF004160">
    <property type="entry name" value="PRK05627.1-3"/>
    <property type="match status" value="1"/>
</dbReference>
<dbReference type="EC" id="2.7.1.26" evidence="15"/>
<keyword evidence="5 15" id="KW-0288">FMN</keyword>
<dbReference type="Pfam" id="PF06574">
    <property type="entry name" value="FAD_syn"/>
    <property type="match status" value="1"/>
</dbReference>
<gene>
    <name evidence="17" type="primary">ribF</name>
    <name evidence="17" type="ORF">GCM10011511_01940</name>
</gene>
<dbReference type="InterPro" id="IPR002606">
    <property type="entry name" value="Riboflavin_kinase_bac"/>
</dbReference>
<dbReference type="EC" id="2.7.7.2" evidence="15"/>
<evidence type="ECO:0000256" key="6">
    <source>
        <dbReference type="ARBA" id="ARBA00022679"/>
    </source>
</evidence>
<evidence type="ECO:0000256" key="5">
    <source>
        <dbReference type="ARBA" id="ARBA00022643"/>
    </source>
</evidence>
<dbReference type="AlphaFoldDB" id="A0A8J2XPU1"/>
<dbReference type="InterPro" id="IPR015865">
    <property type="entry name" value="Riboflavin_kinase_bac/euk"/>
</dbReference>
<comment type="catalytic activity">
    <reaction evidence="14 15">
        <text>FMN + ATP + H(+) = FAD + diphosphate</text>
        <dbReference type="Rhea" id="RHEA:17237"/>
        <dbReference type="ChEBI" id="CHEBI:15378"/>
        <dbReference type="ChEBI" id="CHEBI:30616"/>
        <dbReference type="ChEBI" id="CHEBI:33019"/>
        <dbReference type="ChEBI" id="CHEBI:57692"/>
        <dbReference type="ChEBI" id="CHEBI:58210"/>
        <dbReference type="EC" id="2.7.7.2"/>
    </reaction>
</comment>
<dbReference type="GO" id="GO:0005524">
    <property type="term" value="F:ATP binding"/>
    <property type="evidence" value="ECO:0007669"/>
    <property type="project" value="UniProtKB-UniRule"/>
</dbReference>
<keyword evidence="7 15" id="KW-0548">Nucleotidyltransferase</keyword>
<dbReference type="NCBIfam" id="TIGR00083">
    <property type="entry name" value="ribF"/>
    <property type="match status" value="1"/>
</dbReference>
<evidence type="ECO:0000256" key="2">
    <source>
        <dbReference type="ARBA" id="ARBA00004726"/>
    </source>
</evidence>
<dbReference type="InterPro" id="IPR015864">
    <property type="entry name" value="FAD_synthase"/>
</dbReference>
<reference evidence="17" key="1">
    <citation type="journal article" date="2014" name="Int. J. Syst. Evol. Microbiol.">
        <title>Complete genome sequence of Corynebacterium casei LMG S-19264T (=DSM 44701T), isolated from a smear-ripened cheese.</title>
        <authorList>
            <consortium name="US DOE Joint Genome Institute (JGI-PGF)"/>
            <person name="Walter F."/>
            <person name="Albersmeier A."/>
            <person name="Kalinowski J."/>
            <person name="Ruckert C."/>
        </authorList>
    </citation>
    <scope>NUCLEOTIDE SEQUENCE</scope>
    <source>
        <strain evidence="17">CGMCC 1.15448</strain>
    </source>
</reference>
<dbReference type="UniPathway" id="UPA00277">
    <property type="reaction ID" value="UER00407"/>
</dbReference>
<dbReference type="Gene3D" id="2.40.30.30">
    <property type="entry name" value="Riboflavin kinase-like"/>
    <property type="match status" value="1"/>
</dbReference>
<dbReference type="PANTHER" id="PTHR22749:SF6">
    <property type="entry name" value="RIBOFLAVIN KINASE"/>
    <property type="match status" value="1"/>
</dbReference>
<evidence type="ECO:0000256" key="12">
    <source>
        <dbReference type="ARBA" id="ARBA00023268"/>
    </source>
</evidence>
<dbReference type="PIRSF" id="PIRSF004491">
    <property type="entry name" value="FAD_Synth"/>
    <property type="match status" value="1"/>
</dbReference>
<evidence type="ECO:0000256" key="13">
    <source>
        <dbReference type="ARBA" id="ARBA00047880"/>
    </source>
</evidence>
<comment type="similarity">
    <text evidence="15">Belongs to the ribF family.</text>
</comment>
<dbReference type="CDD" id="cd02064">
    <property type="entry name" value="FAD_synthetase_N"/>
    <property type="match status" value="1"/>
</dbReference>
<evidence type="ECO:0000256" key="11">
    <source>
        <dbReference type="ARBA" id="ARBA00022840"/>
    </source>
</evidence>
<comment type="pathway">
    <text evidence="2 15">Cofactor biosynthesis; FAD biosynthesis; FAD from FMN: step 1/1.</text>
</comment>
<dbReference type="RefSeq" id="WP_188927605.1">
    <property type="nucleotide sequence ID" value="NZ_BMJC01000001.1"/>
</dbReference>
<evidence type="ECO:0000256" key="7">
    <source>
        <dbReference type="ARBA" id="ARBA00022695"/>
    </source>
</evidence>
<organism evidence="17 18">
    <name type="scientific">Puia dinghuensis</name>
    <dbReference type="NCBI Taxonomy" id="1792502"/>
    <lineage>
        <taxon>Bacteria</taxon>
        <taxon>Pseudomonadati</taxon>
        <taxon>Bacteroidota</taxon>
        <taxon>Chitinophagia</taxon>
        <taxon>Chitinophagales</taxon>
        <taxon>Chitinophagaceae</taxon>
        <taxon>Puia</taxon>
    </lineage>
</organism>
<evidence type="ECO:0000256" key="3">
    <source>
        <dbReference type="ARBA" id="ARBA00005201"/>
    </source>
</evidence>
<feature type="domain" description="Riboflavin kinase" evidence="16">
    <location>
        <begin position="183"/>
        <end position="314"/>
    </location>
</feature>
<comment type="caution">
    <text evidence="17">The sequence shown here is derived from an EMBL/GenBank/DDBJ whole genome shotgun (WGS) entry which is preliminary data.</text>
</comment>
<sequence>MVIHRNTDQLPLFQRAVVTIGTFDGVHTGHARILQQLRQEAARINGETVIITFFPHPRKIVKGGSEDVRLINTLEEKIELLSWQQIDHLVIVPFTEAFSRLTAEEYIKDFLLAKFHPHTVIIGYDHRFGKGRQGDYHLLEQFSSSEGFVLQEIPVHLLNEISVSSTRIRQAILHADVDTTNQLLGYPFFFSGKVIKGNQLGRTLGYPTANLDPENKEKLIPADGVYAVEAQLLPAPLFTGPKLKGMMGIGIRPTIEGKHRTIEVNLFDFEEDIYGKQLQVFVKKFLRPELKFNGLEELKAALGQDKIDSLAALNP</sequence>
<comment type="catalytic activity">
    <reaction evidence="13 15">
        <text>riboflavin + ATP = FMN + ADP + H(+)</text>
        <dbReference type="Rhea" id="RHEA:14357"/>
        <dbReference type="ChEBI" id="CHEBI:15378"/>
        <dbReference type="ChEBI" id="CHEBI:30616"/>
        <dbReference type="ChEBI" id="CHEBI:57986"/>
        <dbReference type="ChEBI" id="CHEBI:58210"/>
        <dbReference type="ChEBI" id="CHEBI:456216"/>
        <dbReference type="EC" id="2.7.1.26"/>
    </reaction>
</comment>
<evidence type="ECO:0000259" key="16">
    <source>
        <dbReference type="SMART" id="SM00904"/>
    </source>
</evidence>
<keyword evidence="9 15" id="KW-0418">Kinase</keyword>
<dbReference type="GO" id="GO:0009231">
    <property type="term" value="P:riboflavin biosynthetic process"/>
    <property type="evidence" value="ECO:0007669"/>
    <property type="project" value="InterPro"/>
</dbReference>
<dbReference type="UniPathway" id="UPA00276">
    <property type="reaction ID" value="UER00406"/>
</dbReference>
<comment type="pathway">
    <text evidence="3 15">Cofactor biosynthesis; FMN biosynthesis; FMN from riboflavin (ATP route): step 1/1.</text>
</comment>
<dbReference type="GO" id="GO:0008531">
    <property type="term" value="F:riboflavin kinase activity"/>
    <property type="evidence" value="ECO:0007669"/>
    <property type="project" value="UniProtKB-UniRule"/>
</dbReference>
<dbReference type="PANTHER" id="PTHR22749">
    <property type="entry name" value="RIBOFLAVIN KINASE/FMN ADENYLYLTRANSFERASE"/>
    <property type="match status" value="1"/>
</dbReference>
<dbReference type="SMART" id="SM00904">
    <property type="entry name" value="Flavokinase"/>
    <property type="match status" value="1"/>
</dbReference>
<keyword evidence="10 15" id="KW-0274">FAD</keyword>
<dbReference type="NCBIfam" id="TIGR00125">
    <property type="entry name" value="cyt_tran_rel"/>
    <property type="match status" value="1"/>
</dbReference>
<evidence type="ECO:0000256" key="4">
    <source>
        <dbReference type="ARBA" id="ARBA00022630"/>
    </source>
</evidence>
<name>A0A8J2XPU1_9BACT</name>
<evidence type="ECO:0000256" key="1">
    <source>
        <dbReference type="ARBA" id="ARBA00002121"/>
    </source>
</evidence>
<comment type="function">
    <text evidence="1">Catalyzes the phosphorylation of riboflavin to FMN followed by the adenylation of FMN to FAD.</text>
</comment>
<dbReference type="NCBIfam" id="NF004162">
    <property type="entry name" value="PRK05627.1-5"/>
    <property type="match status" value="1"/>
</dbReference>
<evidence type="ECO:0000313" key="17">
    <source>
        <dbReference type="EMBL" id="GGA82574.1"/>
    </source>
</evidence>
<evidence type="ECO:0000256" key="9">
    <source>
        <dbReference type="ARBA" id="ARBA00022777"/>
    </source>
</evidence>
<evidence type="ECO:0000256" key="10">
    <source>
        <dbReference type="ARBA" id="ARBA00022827"/>
    </source>
</evidence>